<dbReference type="Proteomes" id="UP000332933">
    <property type="component" value="Unassembled WGS sequence"/>
</dbReference>
<dbReference type="InterPro" id="IPR052896">
    <property type="entry name" value="GGT-like_enzyme"/>
</dbReference>
<accession>A0A485LTT3</accession>
<dbReference type="SUPFAM" id="SSF56235">
    <property type="entry name" value="N-terminal nucleophile aminohydrolases (Ntn hydrolases)"/>
    <property type="match status" value="1"/>
</dbReference>
<reference evidence="1" key="2">
    <citation type="submission" date="2019-06" db="EMBL/GenBank/DDBJ databases">
        <title>Genomics analysis of Aphanomyces spp. identifies a new class of oomycete effector associated with host adaptation.</title>
        <authorList>
            <person name="Gaulin E."/>
        </authorList>
    </citation>
    <scope>NUCLEOTIDE SEQUENCE</scope>
    <source>
        <strain evidence="1">CBS 578.67</strain>
    </source>
</reference>
<dbReference type="Pfam" id="PF01019">
    <property type="entry name" value="G_glu_transpept"/>
    <property type="match status" value="1"/>
</dbReference>
<dbReference type="PANTHER" id="PTHR43881">
    <property type="entry name" value="GAMMA-GLUTAMYLTRANSPEPTIDASE (AFU_ORTHOLOGUE AFUA_4G13580)"/>
    <property type="match status" value="1"/>
</dbReference>
<dbReference type="EMBL" id="VJMH01007536">
    <property type="protein sequence ID" value="KAF0682430.1"/>
    <property type="molecule type" value="Genomic_DNA"/>
</dbReference>
<keyword evidence="3" id="KW-1185">Reference proteome</keyword>
<dbReference type="Gene3D" id="3.60.20.40">
    <property type="match status" value="1"/>
</dbReference>
<dbReference type="EMBL" id="CAADRA010007562">
    <property type="protein sequence ID" value="VFU02066.1"/>
    <property type="molecule type" value="Genomic_DNA"/>
</dbReference>
<reference evidence="2 3" key="1">
    <citation type="submission" date="2019-03" db="EMBL/GenBank/DDBJ databases">
        <authorList>
            <person name="Gaulin E."/>
            <person name="Dumas B."/>
        </authorList>
    </citation>
    <scope>NUCLEOTIDE SEQUENCE [LARGE SCALE GENOMIC DNA]</scope>
    <source>
        <strain evidence="2">CBS 568.67</strain>
    </source>
</reference>
<organism evidence="2 3">
    <name type="scientific">Aphanomyces stellatus</name>
    <dbReference type="NCBI Taxonomy" id="120398"/>
    <lineage>
        <taxon>Eukaryota</taxon>
        <taxon>Sar</taxon>
        <taxon>Stramenopiles</taxon>
        <taxon>Oomycota</taxon>
        <taxon>Saprolegniomycetes</taxon>
        <taxon>Saprolegniales</taxon>
        <taxon>Verrucalvaceae</taxon>
        <taxon>Aphanomyces</taxon>
    </lineage>
</organism>
<dbReference type="InterPro" id="IPR043138">
    <property type="entry name" value="GGT_lsub"/>
</dbReference>
<dbReference type="PANTHER" id="PTHR43881:SF1">
    <property type="entry name" value="GAMMA-GLUTAMYLTRANSPEPTIDASE (AFU_ORTHOLOGUE AFUA_4G13580)"/>
    <property type="match status" value="1"/>
</dbReference>
<gene>
    <name evidence="2" type="primary">Aste57867_25443</name>
    <name evidence="1" type="ORF">As57867_025364</name>
    <name evidence="2" type="ORF">ASTE57867_25443</name>
</gene>
<dbReference type="Gene3D" id="1.10.246.130">
    <property type="match status" value="1"/>
</dbReference>
<evidence type="ECO:0000313" key="3">
    <source>
        <dbReference type="Proteomes" id="UP000332933"/>
    </source>
</evidence>
<evidence type="ECO:0000313" key="1">
    <source>
        <dbReference type="EMBL" id="KAF0682430.1"/>
    </source>
</evidence>
<protein>
    <submittedName>
        <fullName evidence="2">Aste57867_25443 protein</fullName>
    </submittedName>
</protein>
<dbReference type="PRINTS" id="PR01210">
    <property type="entry name" value="GGTRANSPTASE"/>
</dbReference>
<evidence type="ECO:0000313" key="2">
    <source>
        <dbReference type="EMBL" id="VFU02066.1"/>
    </source>
</evidence>
<dbReference type="OrthoDB" id="2015213at2759"/>
<name>A0A485LTT3_9STRA</name>
<sequence>MASYAPRAYQANAFTRSPVHAIHGMVATNHPQASEIGLRILKAGGNATDAAIAIAATLALVEPCSTGMGGDCFLLHYDAATKKVSALNGSGRCPAALTLERARHDCPGATKFTLDHVHAVTVPGGVAGWVDAVDAWGSMTMEQVLRPAIELAKDGFPVSTQTALGWQRGIGQLKKWPHPDDLLVDGEAPRAGEVRYIPHLLHHHARQIFRNLNLAASLEEVAAKGKPGFYEGRVAKAIVDAVQSHGGVLSLDDLKTHTSTFLDPIKVTFEGVDVYEVPPNGQGITALMALNMLKEVQGDAWKQAVNSEKYLHTLIEVLRLAFMDTRWYVTDPAVEHVPIKELLSTEYAHERLKLVNPDKAEIDPKRGSPVLSSGTVSFQVVDGAGNAVSMVNSNYAGFGTGLIPKGCGFTLQNRGVNFSLDENHPNKLAPGKRPYHTIIPGMALYADSQLLHSSFTVMGGFMQPQGHVQVLLNQLVFKMDPQAALDTPRFCIGTSEGDFSYIYIEPGVAPDVIEKLRAKGHAIKILDANTVSAVGRGQIITKNPRNGVLCAGSDGRGDGLPMGW</sequence>
<dbReference type="InterPro" id="IPR043137">
    <property type="entry name" value="GGT_ssub_C"/>
</dbReference>
<dbReference type="AlphaFoldDB" id="A0A485LTT3"/>
<proteinExistence type="predicted"/>
<dbReference type="InterPro" id="IPR029055">
    <property type="entry name" value="Ntn_hydrolases_N"/>
</dbReference>